<evidence type="ECO:0000313" key="9">
    <source>
        <dbReference type="Proteomes" id="UP000007963"/>
    </source>
</evidence>
<dbReference type="RefSeq" id="XP_001214089.1">
    <property type="nucleotide sequence ID" value="XM_001214089.1"/>
</dbReference>
<evidence type="ECO:0000256" key="1">
    <source>
        <dbReference type="ARBA" id="ARBA00023015"/>
    </source>
</evidence>
<dbReference type="CDD" id="cd00067">
    <property type="entry name" value="GAL4"/>
    <property type="match status" value="1"/>
</dbReference>
<dbReference type="InterPro" id="IPR036864">
    <property type="entry name" value="Zn2-C6_fun-type_DNA-bd_sf"/>
</dbReference>
<dbReference type="STRING" id="341663.Q0CN23"/>
<dbReference type="Proteomes" id="UP000007963">
    <property type="component" value="Unassembled WGS sequence"/>
</dbReference>
<evidence type="ECO:0000256" key="5">
    <source>
        <dbReference type="SAM" id="Coils"/>
    </source>
</evidence>
<evidence type="ECO:0000256" key="3">
    <source>
        <dbReference type="ARBA" id="ARBA00023163"/>
    </source>
</evidence>
<protein>
    <recommendedName>
        <fullName evidence="7">Zn(2)-C6 fungal-type domain-containing protein</fullName>
    </recommendedName>
</protein>
<dbReference type="GO" id="GO:0003677">
    <property type="term" value="F:DNA binding"/>
    <property type="evidence" value="ECO:0007669"/>
    <property type="project" value="UniProtKB-KW"/>
</dbReference>
<dbReference type="GeneID" id="4320256"/>
<dbReference type="PROSITE" id="PS50048">
    <property type="entry name" value="ZN2_CY6_FUNGAL_2"/>
    <property type="match status" value="1"/>
</dbReference>
<feature type="domain" description="Zn(2)-C6 fungal-type" evidence="7">
    <location>
        <begin position="88"/>
        <end position="119"/>
    </location>
</feature>
<dbReference type="InterPro" id="IPR053178">
    <property type="entry name" value="Osmoadaptation_assoc"/>
</dbReference>
<keyword evidence="4" id="KW-0539">Nucleus</keyword>
<evidence type="ECO:0000313" key="8">
    <source>
        <dbReference type="EMBL" id="EAU35358.1"/>
    </source>
</evidence>
<keyword evidence="3" id="KW-0804">Transcription</keyword>
<dbReference type="Pfam" id="PF00172">
    <property type="entry name" value="Zn_clus"/>
    <property type="match status" value="1"/>
</dbReference>
<dbReference type="EMBL" id="CH476599">
    <property type="protein sequence ID" value="EAU35358.1"/>
    <property type="molecule type" value="Genomic_DNA"/>
</dbReference>
<dbReference type="GO" id="GO:0000981">
    <property type="term" value="F:DNA-binding transcription factor activity, RNA polymerase II-specific"/>
    <property type="evidence" value="ECO:0007669"/>
    <property type="project" value="InterPro"/>
</dbReference>
<dbReference type="SUPFAM" id="SSF57701">
    <property type="entry name" value="Zn2/Cys6 DNA-binding domain"/>
    <property type="match status" value="1"/>
</dbReference>
<dbReference type="OMA" id="ICRSMKY"/>
<dbReference type="SMART" id="SM00066">
    <property type="entry name" value="GAL4"/>
    <property type="match status" value="1"/>
</dbReference>
<evidence type="ECO:0000259" key="7">
    <source>
        <dbReference type="PROSITE" id="PS50048"/>
    </source>
</evidence>
<proteinExistence type="predicted"/>
<keyword evidence="1" id="KW-0805">Transcription regulation</keyword>
<reference evidence="9" key="1">
    <citation type="submission" date="2005-09" db="EMBL/GenBank/DDBJ databases">
        <title>Annotation of the Aspergillus terreus NIH2624 genome.</title>
        <authorList>
            <person name="Birren B.W."/>
            <person name="Lander E.S."/>
            <person name="Galagan J.E."/>
            <person name="Nusbaum C."/>
            <person name="Devon K."/>
            <person name="Henn M."/>
            <person name="Ma L.-J."/>
            <person name="Jaffe D.B."/>
            <person name="Butler J."/>
            <person name="Alvarez P."/>
            <person name="Gnerre S."/>
            <person name="Grabherr M."/>
            <person name="Kleber M."/>
            <person name="Mauceli E.W."/>
            <person name="Brockman W."/>
            <person name="Rounsley S."/>
            <person name="Young S.K."/>
            <person name="LaButti K."/>
            <person name="Pushparaj V."/>
            <person name="DeCaprio D."/>
            <person name="Crawford M."/>
            <person name="Koehrsen M."/>
            <person name="Engels R."/>
            <person name="Montgomery P."/>
            <person name="Pearson M."/>
            <person name="Howarth C."/>
            <person name="Larson L."/>
            <person name="Luoma S."/>
            <person name="White J."/>
            <person name="Alvarado L."/>
            <person name="Kodira C.D."/>
            <person name="Zeng Q."/>
            <person name="Oleary S."/>
            <person name="Yandava C."/>
            <person name="Denning D.W."/>
            <person name="Nierman W.C."/>
            <person name="Milne T."/>
            <person name="Madden K."/>
        </authorList>
    </citation>
    <scope>NUCLEOTIDE SEQUENCE [LARGE SCALE GENOMIC DNA]</scope>
    <source>
        <strain evidence="9">NIH 2624 / FGSC A1156</strain>
    </source>
</reference>
<dbReference type="GO" id="GO:0008270">
    <property type="term" value="F:zinc ion binding"/>
    <property type="evidence" value="ECO:0007669"/>
    <property type="project" value="InterPro"/>
</dbReference>
<feature type="region of interest" description="Disordered" evidence="6">
    <location>
        <begin position="188"/>
        <end position="216"/>
    </location>
</feature>
<dbReference type="PROSITE" id="PS00463">
    <property type="entry name" value="ZN2_CY6_FUNGAL_1"/>
    <property type="match status" value="1"/>
</dbReference>
<name>Q0CN23_ASPTN</name>
<organism evidence="8 9">
    <name type="scientific">Aspergillus terreus (strain NIH 2624 / FGSC A1156)</name>
    <dbReference type="NCBI Taxonomy" id="341663"/>
    <lineage>
        <taxon>Eukaryota</taxon>
        <taxon>Fungi</taxon>
        <taxon>Dikarya</taxon>
        <taxon>Ascomycota</taxon>
        <taxon>Pezizomycotina</taxon>
        <taxon>Eurotiomycetes</taxon>
        <taxon>Eurotiomycetidae</taxon>
        <taxon>Eurotiales</taxon>
        <taxon>Aspergillaceae</taxon>
        <taxon>Aspergillus</taxon>
        <taxon>Aspergillus subgen. Circumdati</taxon>
    </lineage>
</organism>
<dbReference type="PANTHER" id="PTHR38111:SF2">
    <property type="entry name" value="FINGER DOMAIN PROTEIN, PUTATIVE (AFU_ORTHOLOGUE AFUA_1G01560)-RELATED"/>
    <property type="match status" value="1"/>
</dbReference>
<dbReference type="InterPro" id="IPR001138">
    <property type="entry name" value="Zn2Cys6_DnaBD"/>
</dbReference>
<keyword evidence="5" id="KW-0175">Coiled coil</keyword>
<dbReference type="AlphaFoldDB" id="Q0CN23"/>
<gene>
    <name evidence="8" type="ORF">ATEG_04911</name>
</gene>
<sequence length="597" mass="66338">MGLALILKVESSFCSPTPINSRIIRSHSATNTIVQVLAPGYRTPGRTPILSQIVMMNSQQDAQQRDDQSAAGLAGKPGTRKKMRPTYSCLSCHKRKVKCDRVKPCGACCLRGTPSECEYGTSKKDRHYIQQSALIEQLMRSCEDLKQQLAEARRLANLPPIKDEGSPTSLAHIKAAEDVAEDEEMWPDQKHANPHAAYTQALEKSPSPPFSHTSSPPVQEKILLTDPNLANSLMELFVERLVSNFSPRDQAKYGGTIALREASEMRVLSPILCTAFEAASLTFAGRRDGNRTIELAGHTRYSRMLRQLQNALNDPRASKSTEVLVVVLLSTIIEVAAFPPLENPSNRAVTAALVHRKPTFLASKEWLTVPWPADGPPKDILQRLLDIAVDIPAYLSQIDIFLAQLQRGSTGASSPAELVPLQTTIWEQALELQTRLHMWKAMYADTYAKGAPREEIDEPSADGFPVFRCRDPNTLQVLPAQVLVYPDILLATAMCFYWALGLVVSATDDGLTSVLGQAERYQYACNICRSAKYLIQNIPGCLVSRLMFMLRTAFDTFSDGMIEKEFMTELFLFIGRKLEFPVFSNQCTSSSIRDENR</sequence>
<feature type="region of interest" description="Disordered" evidence="6">
    <location>
        <begin position="58"/>
        <end position="81"/>
    </location>
</feature>
<dbReference type="PANTHER" id="PTHR38111">
    <property type="entry name" value="ZN(2)-C6 FUNGAL-TYPE DOMAIN-CONTAINING PROTEIN-RELATED"/>
    <property type="match status" value="1"/>
</dbReference>
<accession>Q0CN23</accession>
<dbReference type="HOGENOM" id="CLU_030349_0_0_1"/>
<dbReference type="eggNOG" id="ENOG502SQ00">
    <property type="taxonomic scope" value="Eukaryota"/>
</dbReference>
<evidence type="ECO:0000256" key="4">
    <source>
        <dbReference type="ARBA" id="ARBA00023242"/>
    </source>
</evidence>
<dbReference type="VEuPathDB" id="FungiDB:ATEG_04911"/>
<dbReference type="GO" id="GO:0009893">
    <property type="term" value="P:positive regulation of metabolic process"/>
    <property type="evidence" value="ECO:0007669"/>
    <property type="project" value="UniProtKB-ARBA"/>
</dbReference>
<feature type="coiled-coil region" evidence="5">
    <location>
        <begin position="128"/>
        <end position="155"/>
    </location>
</feature>
<evidence type="ECO:0000256" key="6">
    <source>
        <dbReference type="SAM" id="MobiDB-lite"/>
    </source>
</evidence>
<keyword evidence="2" id="KW-0238">DNA-binding</keyword>
<evidence type="ECO:0000256" key="2">
    <source>
        <dbReference type="ARBA" id="ARBA00023125"/>
    </source>
</evidence>
<dbReference type="Gene3D" id="4.10.240.10">
    <property type="entry name" value="Zn(2)-C6 fungal-type DNA-binding domain"/>
    <property type="match status" value="1"/>
</dbReference>
<dbReference type="OrthoDB" id="5344325at2759"/>